<dbReference type="AlphaFoldDB" id="A0A1Q9HQP7"/>
<protein>
    <submittedName>
        <fullName evidence="2">Carbon storage regulator</fullName>
    </submittedName>
</protein>
<evidence type="ECO:0000313" key="2">
    <source>
        <dbReference type="EMBL" id="OLQ93156.1"/>
    </source>
</evidence>
<evidence type="ECO:0000313" key="5">
    <source>
        <dbReference type="Proteomes" id="UP000186313"/>
    </source>
</evidence>
<name>A0A1Q9HQP7_9VIBR</name>
<dbReference type="Proteomes" id="UP000186313">
    <property type="component" value="Unassembled WGS sequence"/>
</dbReference>
<reference evidence="4 5" key="1">
    <citation type="submission" date="2016-09" db="EMBL/GenBank/DDBJ databases">
        <title>Genomic Taxonomy of the Vibrionaceae.</title>
        <authorList>
            <person name="Gonzalez-Castillo A."/>
            <person name="Gomez-Gil B."/>
            <person name="Enciso-Ibarra K."/>
        </authorList>
    </citation>
    <scope>NUCLEOTIDE SEQUENCE [LARGE SCALE GENOMIC DNA]</scope>
    <source>
        <strain evidence="3 4">CAIM 1902</strain>
        <strain evidence="2 5">CAIM 703</strain>
    </source>
</reference>
<keyword evidence="1" id="KW-0732">Signal</keyword>
<accession>A0A1Q9HQP7</accession>
<dbReference type="RefSeq" id="WP_075705796.1">
    <property type="nucleotide sequence ID" value="NZ_AP019655.1"/>
</dbReference>
<proteinExistence type="predicted"/>
<sequence>MRLALLAISSMLVVNAYAEDLVLADDLELSMDTMDSSRGGQYVLDVDEYNIDIDSISASSDVNGYSHGNVATNTVNGSNFIGAGALESASGVTNVIQNTGNNVLIQNSTVVNLTLK</sequence>
<feature type="chain" id="PRO_5043149059" evidence="1">
    <location>
        <begin position="19"/>
        <end position="116"/>
    </location>
</feature>
<feature type="signal peptide" evidence="1">
    <location>
        <begin position="1"/>
        <end position="18"/>
    </location>
</feature>
<keyword evidence="4" id="KW-1185">Reference proteome</keyword>
<organism evidence="2 5">
    <name type="scientific">Vibrio panuliri</name>
    <dbReference type="NCBI Taxonomy" id="1381081"/>
    <lineage>
        <taxon>Bacteria</taxon>
        <taxon>Pseudomonadati</taxon>
        <taxon>Pseudomonadota</taxon>
        <taxon>Gammaproteobacteria</taxon>
        <taxon>Vibrionales</taxon>
        <taxon>Vibrionaceae</taxon>
        <taxon>Vibrio</taxon>
    </lineage>
</organism>
<dbReference type="OrthoDB" id="5786382at2"/>
<evidence type="ECO:0000313" key="3">
    <source>
        <dbReference type="EMBL" id="OLQ95080.1"/>
    </source>
</evidence>
<dbReference type="EMBL" id="MJMJ01000001">
    <property type="protein sequence ID" value="OLQ93156.1"/>
    <property type="molecule type" value="Genomic_DNA"/>
</dbReference>
<dbReference type="EMBL" id="MJMH01000099">
    <property type="protein sequence ID" value="OLQ95080.1"/>
    <property type="molecule type" value="Genomic_DNA"/>
</dbReference>
<comment type="caution">
    <text evidence="2">The sequence shown here is derived from an EMBL/GenBank/DDBJ whole genome shotgun (WGS) entry which is preliminary data.</text>
</comment>
<evidence type="ECO:0000256" key="1">
    <source>
        <dbReference type="SAM" id="SignalP"/>
    </source>
</evidence>
<gene>
    <name evidence="3" type="ORF">BIY20_06955</name>
    <name evidence="2" type="ORF">BIY22_01300</name>
</gene>
<evidence type="ECO:0000313" key="4">
    <source>
        <dbReference type="Proteomes" id="UP000186039"/>
    </source>
</evidence>
<dbReference type="STRING" id="1381081.BIY22_01300"/>
<dbReference type="Proteomes" id="UP000186039">
    <property type="component" value="Unassembled WGS sequence"/>
</dbReference>